<dbReference type="STRING" id="546269.HMPREF0389_01423"/>
<dbReference type="PATRIC" id="fig|546269.5.peg.927"/>
<evidence type="ECO:0000313" key="4">
    <source>
        <dbReference type="Proteomes" id="UP000007468"/>
    </source>
</evidence>
<name>D6GTI5_FILAD</name>
<dbReference type="eggNOG" id="COG3212">
    <property type="taxonomic scope" value="Bacteria"/>
</dbReference>
<dbReference type="RefSeq" id="WP_014262517.1">
    <property type="nucleotide sequence ID" value="NC_016630.1"/>
</dbReference>
<keyword evidence="4" id="KW-1185">Reference proteome</keyword>
<dbReference type="EMBL" id="CP002390">
    <property type="protein sequence ID" value="EFE27792.2"/>
    <property type="molecule type" value="Genomic_DNA"/>
</dbReference>
<feature type="domain" description="PepSY" evidence="2">
    <location>
        <begin position="122"/>
        <end position="181"/>
    </location>
</feature>
<feature type="signal peptide" evidence="1">
    <location>
        <begin position="1"/>
        <end position="32"/>
    </location>
</feature>
<protein>
    <submittedName>
        <fullName evidence="3">Peptidase propeptide and YPEB domain protein</fullName>
    </submittedName>
</protein>
<dbReference type="Pfam" id="PF03413">
    <property type="entry name" value="PepSY"/>
    <property type="match status" value="3"/>
</dbReference>
<gene>
    <name evidence="3" type="ordered locus">HMPREF0389_01423</name>
</gene>
<evidence type="ECO:0000256" key="1">
    <source>
        <dbReference type="SAM" id="SignalP"/>
    </source>
</evidence>
<feature type="domain" description="PepSY" evidence="2">
    <location>
        <begin position="42"/>
        <end position="100"/>
    </location>
</feature>
<dbReference type="OrthoDB" id="2236551at2"/>
<dbReference type="InterPro" id="IPR025711">
    <property type="entry name" value="PepSY"/>
</dbReference>
<feature type="chain" id="PRO_5003084046" evidence="1">
    <location>
        <begin position="33"/>
        <end position="272"/>
    </location>
</feature>
<sequence length="272" mass="30138">MKTNKKTKVISALLISGAIGLTLLSAPFSAFADTVKSTIGTQKAKTIALNDAKVKSSNARFVTAKLDREDGRIVYDIEFYVGNREYDYEIDAYTGRILSKDADIEYVAPKAVTKKQQGNIGIAKAKNIALNDAKVKASNARFVTAKFDIEDGKQVYEVEFYVGNKEYDYVIDAGTGRILEKDTDLENDVIVTAPSKTQGGKYIGAEKAKSIALNHSKKKASDVSFVKTELDQDDGRVVYDIQFYFGNKKYNYEIDATTGKILSYEEDNVDFD</sequence>
<proteinExistence type="predicted"/>
<dbReference type="AlphaFoldDB" id="D6GTI5"/>
<keyword evidence="1" id="KW-0732">Signal</keyword>
<evidence type="ECO:0000313" key="3">
    <source>
        <dbReference type="EMBL" id="EFE27792.2"/>
    </source>
</evidence>
<dbReference type="Proteomes" id="UP000007468">
    <property type="component" value="Chromosome"/>
</dbReference>
<dbReference type="KEGG" id="faa:HMPREF0389_01423"/>
<accession>D6GTI5</accession>
<organism evidence="3 4">
    <name type="scientific">Filifactor alocis (strain ATCC 35896 / CCUG 47790 / D40 B5)</name>
    <name type="common">Fusobacterium alocis</name>
    <dbReference type="NCBI Taxonomy" id="546269"/>
    <lineage>
        <taxon>Bacteria</taxon>
        <taxon>Bacillati</taxon>
        <taxon>Bacillota</taxon>
        <taxon>Clostridia</taxon>
        <taxon>Peptostreptococcales</taxon>
        <taxon>Filifactoraceae</taxon>
        <taxon>Filifactor</taxon>
    </lineage>
</organism>
<dbReference type="Gene3D" id="3.10.450.40">
    <property type="match status" value="3"/>
</dbReference>
<evidence type="ECO:0000259" key="2">
    <source>
        <dbReference type="Pfam" id="PF03413"/>
    </source>
</evidence>
<feature type="domain" description="PepSY" evidence="2">
    <location>
        <begin position="203"/>
        <end position="265"/>
    </location>
</feature>
<dbReference type="HOGENOM" id="CLU_067057_1_0_9"/>
<reference evidence="4" key="1">
    <citation type="submission" date="2010-12" db="EMBL/GenBank/DDBJ databases">
        <title>The genome sequence of Filifactor alocis strain ATCC 35896.</title>
        <authorList>
            <consortium name="The Broad Institute Genome Sequencing Platform"/>
            <person name="Ward D."/>
            <person name="Earl A."/>
            <person name="Feldgarden M."/>
            <person name="Young S.K."/>
            <person name="Gargeya S."/>
            <person name="Zeng Q."/>
            <person name="Alvarado L."/>
            <person name="Berlin A."/>
            <person name="Bochicchio J."/>
            <person name="Chapman S.B."/>
            <person name="Chen Z."/>
            <person name="Freedman E."/>
            <person name="Gellesch M."/>
            <person name="Goldberg J."/>
            <person name="Griggs A."/>
            <person name="Gujja S."/>
            <person name="Heilman E."/>
            <person name="Heiman D."/>
            <person name="Howarth C."/>
            <person name="Mehta T."/>
            <person name="Neiman D."/>
            <person name="Pearson M."/>
            <person name="Roberts A."/>
            <person name="Saif S."/>
            <person name="Shea T."/>
            <person name="Shenoy N."/>
            <person name="Sisk P."/>
            <person name="Stolte C."/>
            <person name="Sykes S."/>
            <person name="White J."/>
            <person name="Yandava C."/>
            <person name="Izard J."/>
            <person name="Blanton J.M."/>
            <person name="Baranova O.V."/>
            <person name="Tanner A.C."/>
            <person name="Dewhirst F.E."/>
            <person name="Haas B."/>
            <person name="Nusbaum C."/>
            <person name="Birren B."/>
        </authorList>
    </citation>
    <scope>NUCLEOTIDE SEQUENCE [LARGE SCALE GENOMIC DNA]</scope>
    <source>
        <strain evidence="4">ATCC 35896 / D40 B5</strain>
    </source>
</reference>